<keyword evidence="2" id="KW-1185">Reference proteome</keyword>
<sequence>MMGKSAKVSEMIQMPLRQAHDPQVRLSGGVAVFCDPAKYPHHILQTVDVLGFVAAIGVHPKNVISWNAPQKEAFKILMRSPNTKALGEVRQEPLSQVLETANANLRGLFHM</sequence>
<evidence type="ECO:0000313" key="1">
    <source>
        <dbReference type="EMBL" id="GFO16520.1"/>
    </source>
</evidence>
<proteinExistence type="predicted"/>
<name>A0AAV4BAH4_9GAST</name>
<evidence type="ECO:0000313" key="2">
    <source>
        <dbReference type="Proteomes" id="UP000735302"/>
    </source>
</evidence>
<dbReference type="EMBL" id="BLXT01004673">
    <property type="protein sequence ID" value="GFO16520.1"/>
    <property type="molecule type" value="Genomic_DNA"/>
</dbReference>
<reference evidence="1 2" key="1">
    <citation type="journal article" date="2021" name="Elife">
        <title>Chloroplast acquisition without the gene transfer in kleptoplastic sea slugs, Plakobranchus ocellatus.</title>
        <authorList>
            <person name="Maeda T."/>
            <person name="Takahashi S."/>
            <person name="Yoshida T."/>
            <person name="Shimamura S."/>
            <person name="Takaki Y."/>
            <person name="Nagai Y."/>
            <person name="Toyoda A."/>
            <person name="Suzuki Y."/>
            <person name="Arimoto A."/>
            <person name="Ishii H."/>
            <person name="Satoh N."/>
            <person name="Nishiyama T."/>
            <person name="Hasebe M."/>
            <person name="Maruyama T."/>
            <person name="Minagawa J."/>
            <person name="Obokata J."/>
            <person name="Shigenobu S."/>
        </authorList>
    </citation>
    <scope>NUCLEOTIDE SEQUENCE [LARGE SCALE GENOMIC DNA]</scope>
</reference>
<accession>A0AAV4BAH4</accession>
<dbReference type="Proteomes" id="UP000735302">
    <property type="component" value="Unassembled WGS sequence"/>
</dbReference>
<organism evidence="1 2">
    <name type="scientific">Plakobranchus ocellatus</name>
    <dbReference type="NCBI Taxonomy" id="259542"/>
    <lineage>
        <taxon>Eukaryota</taxon>
        <taxon>Metazoa</taxon>
        <taxon>Spiralia</taxon>
        <taxon>Lophotrochozoa</taxon>
        <taxon>Mollusca</taxon>
        <taxon>Gastropoda</taxon>
        <taxon>Heterobranchia</taxon>
        <taxon>Euthyneura</taxon>
        <taxon>Panpulmonata</taxon>
        <taxon>Sacoglossa</taxon>
        <taxon>Placobranchoidea</taxon>
        <taxon>Plakobranchidae</taxon>
        <taxon>Plakobranchus</taxon>
    </lineage>
</organism>
<protein>
    <submittedName>
        <fullName evidence="1">Uncharacterized protein</fullName>
    </submittedName>
</protein>
<gene>
    <name evidence="1" type="ORF">PoB_004302500</name>
</gene>
<dbReference type="AlphaFoldDB" id="A0AAV4BAH4"/>
<comment type="caution">
    <text evidence="1">The sequence shown here is derived from an EMBL/GenBank/DDBJ whole genome shotgun (WGS) entry which is preliminary data.</text>
</comment>